<name>A0ACC2B5A0_DIPCM</name>
<comment type="caution">
    <text evidence="1">The sequence shown here is derived from an EMBL/GenBank/DDBJ whole genome shotgun (WGS) entry which is preliminary data.</text>
</comment>
<dbReference type="EMBL" id="CM055108">
    <property type="protein sequence ID" value="KAJ7524937.1"/>
    <property type="molecule type" value="Genomic_DNA"/>
</dbReference>
<reference evidence="2" key="1">
    <citation type="journal article" date="2024" name="Proc. Natl. Acad. Sci. U.S.A.">
        <title>Extraordinary preservation of gene collinearity over three hundred million years revealed in homosporous lycophytes.</title>
        <authorList>
            <person name="Li C."/>
            <person name="Wickell D."/>
            <person name="Kuo L.Y."/>
            <person name="Chen X."/>
            <person name="Nie B."/>
            <person name="Liao X."/>
            <person name="Peng D."/>
            <person name="Ji J."/>
            <person name="Jenkins J."/>
            <person name="Williams M."/>
            <person name="Shu S."/>
            <person name="Plott C."/>
            <person name="Barry K."/>
            <person name="Rajasekar S."/>
            <person name="Grimwood J."/>
            <person name="Han X."/>
            <person name="Sun S."/>
            <person name="Hou Z."/>
            <person name="He W."/>
            <person name="Dai G."/>
            <person name="Sun C."/>
            <person name="Schmutz J."/>
            <person name="Leebens-Mack J.H."/>
            <person name="Li F.W."/>
            <person name="Wang L."/>
        </authorList>
    </citation>
    <scope>NUCLEOTIDE SEQUENCE [LARGE SCALE GENOMIC DNA]</scope>
    <source>
        <strain evidence="2">cv. PW_Plant_1</strain>
    </source>
</reference>
<dbReference type="Proteomes" id="UP001162992">
    <property type="component" value="Chromosome 17"/>
</dbReference>
<sequence>MRMAASDCPVLPIRLINLPQTLDKQGGICFTKPTGWEFHIISHTWSQDLQTWSSKISNLLRCRAACLPLWSSKIGDLLRSRRVCSQTQSDSYNELFESQDFSKDKGYDFFVGFLRILRADGVENVWFDALCINQADVKERSREIKHMGSYYSRSLACYVWTHGVGQGFNLWSEKEGRACLPRWFSRVWTFQELLLPKNIIFVARLKKEERQLLINSGSVMCLVERAAYLDLMDRAGHELIARKDEQTLLRLHRKDEENLLRLYSLVREAHGDLDDLAILRVHGLLEQRAGAEETVALKVFEPQVVLGEIGERECSHDEDRVLSILGLLGVEEIAPVRAGKSLRYQILALATSLVETGRTELLLKLCSAPFLSDYEAAAGMSWVPPFKVPSSLRNEYRDSFLEVCTNLSFQPLAHVQSLTPSGLTLSCHLFKAKVSLLSPSTQATSSPLPTLGLSLPHDPHTTYPLLSHSSSHQLSLTSPPDSTADLMGSLLLQAKAMDSISKSPTFSFHVWLLLLTSSGDDGNVFMACVGKHINRLHKVGIIIIPQDPHYNTVSEEERKTCTIGGFGKYLPTNLLTSQIYSRVHFCLLCLYNRSHSRWEEINMWLSNKLMAWRSTFQNENS</sequence>
<gene>
    <name evidence="1" type="ORF">O6H91_17G028500</name>
</gene>
<evidence type="ECO:0000313" key="1">
    <source>
        <dbReference type="EMBL" id="KAJ7524937.1"/>
    </source>
</evidence>
<organism evidence="1 2">
    <name type="scientific">Diphasiastrum complanatum</name>
    <name type="common">Issler's clubmoss</name>
    <name type="synonym">Lycopodium complanatum</name>
    <dbReference type="NCBI Taxonomy" id="34168"/>
    <lineage>
        <taxon>Eukaryota</taxon>
        <taxon>Viridiplantae</taxon>
        <taxon>Streptophyta</taxon>
        <taxon>Embryophyta</taxon>
        <taxon>Tracheophyta</taxon>
        <taxon>Lycopodiopsida</taxon>
        <taxon>Lycopodiales</taxon>
        <taxon>Lycopodiaceae</taxon>
        <taxon>Lycopodioideae</taxon>
        <taxon>Diphasiastrum</taxon>
    </lineage>
</organism>
<protein>
    <submittedName>
        <fullName evidence="1">Uncharacterized protein</fullName>
    </submittedName>
</protein>
<evidence type="ECO:0000313" key="2">
    <source>
        <dbReference type="Proteomes" id="UP001162992"/>
    </source>
</evidence>
<keyword evidence="2" id="KW-1185">Reference proteome</keyword>
<accession>A0ACC2B5A0</accession>
<proteinExistence type="predicted"/>